<feature type="transmembrane region" description="Helical" evidence="7">
    <location>
        <begin position="146"/>
        <end position="166"/>
    </location>
</feature>
<keyword evidence="4 7" id="KW-1133">Transmembrane helix</keyword>
<protein>
    <submittedName>
        <fullName evidence="9">MFS transporter</fullName>
    </submittedName>
</protein>
<evidence type="ECO:0000256" key="3">
    <source>
        <dbReference type="ARBA" id="ARBA00022692"/>
    </source>
</evidence>
<evidence type="ECO:0000256" key="2">
    <source>
        <dbReference type="ARBA" id="ARBA00022448"/>
    </source>
</evidence>
<gene>
    <name evidence="9" type="ORF">H9729_05425</name>
</gene>
<dbReference type="InterPro" id="IPR024671">
    <property type="entry name" value="Atg22-like"/>
</dbReference>
<dbReference type="PANTHER" id="PTHR23519:SF1">
    <property type="entry name" value="AUTOPHAGY-RELATED PROTEIN 22"/>
    <property type="match status" value="1"/>
</dbReference>
<reference evidence="9" key="2">
    <citation type="submission" date="2021-04" db="EMBL/GenBank/DDBJ databases">
        <authorList>
            <person name="Gilroy R."/>
        </authorList>
    </citation>
    <scope>NUCLEOTIDE SEQUENCE</scope>
    <source>
        <strain evidence="9">1345</strain>
    </source>
</reference>
<dbReference type="SUPFAM" id="SSF103473">
    <property type="entry name" value="MFS general substrate transporter"/>
    <property type="match status" value="1"/>
</dbReference>
<name>A0A9D2CSW5_9FIRM</name>
<dbReference type="Proteomes" id="UP000886750">
    <property type="component" value="Unassembled WGS sequence"/>
</dbReference>
<evidence type="ECO:0000256" key="6">
    <source>
        <dbReference type="SAM" id="MobiDB-lite"/>
    </source>
</evidence>
<feature type="compositionally biased region" description="Acidic residues" evidence="6">
    <location>
        <begin position="442"/>
        <end position="452"/>
    </location>
</feature>
<feature type="compositionally biased region" description="Low complexity" evidence="6">
    <location>
        <begin position="415"/>
        <end position="435"/>
    </location>
</feature>
<feature type="transmembrane region" description="Helical" evidence="7">
    <location>
        <begin position="298"/>
        <end position="317"/>
    </location>
</feature>
<feature type="transmembrane region" description="Helical" evidence="7">
    <location>
        <begin position="107"/>
        <end position="125"/>
    </location>
</feature>
<dbReference type="PANTHER" id="PTHR23519">
    <property type="entry name" value="AUTOPHAGY-RELATED PROTEIN 22"/>
    <property type="match status" value="1"/>
</dbReference>
<dbReference type="EMBL" id="DXCQ01000050">
    <property type="protein sequence ID" value="HIY97111.1"/>
    <property type="molecule type" value="Genomic_DNA"/>
</dbReference>
<dbReference type="InterPro" id="IPR020846">
    <property type="entry name" value="MFS_dom"/>
</dbReference>
<keyword evidence="2" id="KW-0813">Transport</keyword>
<evidence type="ECO:0000256" key="4">
    <source>
        <dbReference type="ARBA" id="ARBA00022989"/>
    </source>
</evidence>
<feature type="transmembrane region" description="Helical" evidence="7">
    <location>
        <begin position="388"/>
        <end position="408"/>
    </location>
</feature>
<keyword evidence="3 7" id="KW-0812">Transmembrane</keyword>
<evidence type="ECO:0000259" key="8">
    <source>
        <dbReference type="PROSITE" id="PS50850"/>
    </source>
</evidence>
<evidence type="ECO:0000313" key="10">
    <source>
        <dbReference type="Proteomes" id="UP000886750"/>
    </source>
</evidence>
<feature type="transmembrane region" description="Helical" evidence="7">
    <location>
        <begin position="267"/>
        <end position="291"/>
    </location>
</feature>
<dbReference type="Pfam" id="PF11700">
    <property type="entry name" value="ATG22"/>
    <property type="match status" value="1"/>
</dbReference>
<feature type="region of interest" description="Disordered" evidence="6">
    <location>
        <begin position="415"/>
        <end position="452"/>
    </location>
</feature>
<dbReference type="PROSITE" id="PS50850">
    <property type="entry name" value="MFS"/>
    <property type="match status" value="1"/>
</dbReference>
<dbReference type="Gene3D" id="1.20.1250.20">
    <property type="entry name" value="MFS general substrate transporter like domains"/>
    <property type="match status" value="1"/>
</dbReference>
<proteinExistence type="predicted"/>
<feature type="transmembrane region" description="Helical" evidence="7">
    <location>
        <begin position="12"/>
        <end position="37"/>
    </location>
</feature>
<dbReference type="InterPro" id="IPR036259">
    <property type="entry name" value="MFS_trans_sf"/>
</dbReference>
<comment type="caution">
    <text evidence="9">The sequence shown here is derived from an EMBL/GenBank/DDBJ whole genome shotgun (WGS) entry which is preliminary data.</text>
</comment>
<feature type="transmembrane region" description="Helical" evidence="7">
    <location>
        <begin position="323"/>
        <end position="345"/>
    </location>
</feature>
<dbReference type="GO" id="GO:0005886">
    <property type="term" value="C:plasma membrane"/>
    <property type="evidence" value="ECO:0007669"/>
    <property type="project" value="UniProtKB-SubCell"/>
</dbReference>
<evidence type="ECO:0000313" key="9">
    <source>
        <dbReference type="EMBL" id="HIY97111.1"/>
    </source>
</evidence>
<feature type="transmembrane region" description="Helical" evidence="7">
    <location>
        <begin position="49"/>
        <end position="71"/>
    </location>
</feature>
<feature type="transmembrane region" description="Helical" evidence="7">
    <location>
        <begin position="178"/>
        <end position="198"/>
    </location>
</feature>
<feature type="domain" description="Major facilitator superfamily (MFS) profile" evidence="8">
    <location>
        <begin position="233"/>
        <end position="452"/>
    </location>
</feature>
<dbReference type="AlphaFoldDB" id="A0A9D2CSW5"/>
<feature type="transmembrane region" description="Helical" evidence="7">
    <location>
        <begin position="83"/>
        <end position="101"/>
    </location>
</feature>
<accession>A0A9D2CSW5</accession>
<feature type="transmembrane region" description="Helical" evidence="7">
    <location>
        <begin position="234"/>
        <end position="252"/>
    </location>
</feature>
<comment type="subcellular location">
    <subcellularLocation>
        <location evidence="1">Cell membrane</location>
        <topology evidence="1">Multi-pass membrane protein</topology>
    </subcellularLocation>
</comment>
<organism evidence="9 10">
    <name type="scientific">Candidatus Borkfalkia excrementigallinarum</name>
    <dbReference type="NCBI Taxonomy" id="2838506"/>
    <lineage>
        <taxon>Bacteria</taxon>
        <taxon>Bacillati</taxon>
        <taxon>Bacillota</taxon>
        <taxon>Clostridia</taxon>
        <taxon>Christensenellales</taxon>
        <taxon>Christensenellaceae</taxon>
        <taxon>Candidatus Borkfalkia</taxon>
    </lineage>
</organism>
<keyword evidence="5 7" id="KW-0472">Membrane</keyword>
<reference evidence="9" key="1">
    <citation type="journal article" date="2021" name="PeerJ">
        <title>Extensive microbial diversity within the chicken gut microbiome revealed by metagenomics and culture.</title>
        <authorList>
            <person name="Gilroy R."/>
            <person name="Ravi A."/>
            <person name="Getino M."/>
            <person name="Pursley I."/>
            <person name="Horton D.L."/>
            <person name="Alikhan N.F."/>
            <person name="Baker D."/>
            <person name="Gharbi K."/>
            <person name="Hall N."/>
            <person name="Watson M."/>
            <person name="Adriaenssens E.M."/>
            <person name="Foster-Nyarko E."/>
            <person name="Jarju S."/>
            <person name="Secka A."/>
            <person name="Antonio M."/>
            <person name="Oren A."/>
            <person name="Chaudhuri R.R."/>
            <person name="La Ragione R."/>
            <person name="Hildebrand F."/>
            <person name="Pallen M.J."/>
        </authorList>
    </citation>
    <scope>NUCLEOTIDE SEQUENCE</scope>
    <source>
        <strain evidence="9">1345</strain>
    </source>
</reference>
<evidence type="ECO:0000256" key="1">
    <source>
        <dbReference type="ARBA" id="ARBA00004651"/>
    </source>
</evidence>
<dbReference type="InterPro" id="IPR050495">
    <property type="entry name" value="ATG22/LtaA_families"/>
</dbReference>
<feature type="transmembrane region" description="Helical" evidence="7">
    <location>
        <begin position="357"/>
        <end position="376"/>
    </location>
</feature>
<evidence type="ECO:0000256" key="5">
    <source>
        <dbReference type="ARBA" id="ARBA00023136"/>
    </source>
</evidence>
<sequence length="452" mass="49663">MKFKMTPLEKKWVLYDVGNSAFTLLVSTLLPIFFNTIASNAGVSDSDYLAWWAYATSISTAIAAVLGPTLGTLSDLRGVRKKIFSVSILIGALGCAVLGFVQHWIWFLVLFIVAKSAYQMSLVVYDSMLCDVSSRERMDEVSSRGYAWGYIGSCIPFILTIVVYVLHEMLGLLPLMPAMVLVFMIVAVWWIACSFPLWKNYEQRHCVESGGHPVRTGLKNLGGVFRELGHKKRILFFLLAFFFFIDGVYTIIDMATAYGTSLGLDTVSLVIALLVTQVVAFPSAILLGMLSRKVKSEYLIIACIIAYFFITVYAVFLDQEYEFWILAVCVGLFQGTIQAMSRSYYAKIIPHEKAGEYFGIYDIFGKGAAFMGTLLVGGVTDIFNNQSIGVGALSVMFIIGLVFFLIAIRCKDPSAVPAAPQGQAAVQEGPAAQEQTALQEEGAPETEESASV</sequence>
<dbReference type="GO" id="GO:0022857">
    <property type="term" value="F:transmembrane transporter activity"/>
    <property type="evidence" value="ECO:0007669"/>
    <property type="project" value="InterPro"/>
</dbReference>
<evidence type="ECO:0000256" key="7">
    <source>
        <dbReference type="SAM" id="Phobius"/>
    </source>
</evidence>